<dbReference type="PANTHER" id="PTHR34069">
    <property type="entry name" value="3-OXOACYL-[ACYL-CARRIER-PROTEIN] SYNTHASE 3"/>
    <property type="match status" value="1"/>
</dbReference>
<dbReference type="EMBL" id="JAGGLP010000007">
    <property type="protein sequence ID" value="MBP2051162.1"/>
    <property type="molecule type" value="Genomic_DNA"/>
</dbReference>
<evidence type="ECO:0000256" key="1">
    <source>
        <dbReference type="ARBA" id="ARBA00022679"/>
    </source>
</evidence>
<dbReference type="AlphaFoldDB" id="A0A1B1BAZ9"/>
<dbReference type="OrthoDB" id="7055207at2"/>
<dbReference type="PANTHER" id="PTHR34069:SF2">
    <property type="entry name" value="BETA-KETOACYL-[ACYL-CARRIER-PROTEIN] SYNTHASE III"/>
    <property type="match status" value="1"/>
</dbReference>
<name>A0A1B1BAZ9_9ACTN</name>
<evidence type="ECO:0000259" key="3">
    <source>
        <dbReference type="Pfam" id="PF08541"/>
    </source>
</evidence>
<evidence type="ECO:0000313" key="4">
    <source>
        <dbReference type="EMBL" id="ANP55990.1"/>
    </source>
</evidence>
<evidence type="ECO:0000313" key="6">
    <source>
        <dbReference type="Proteomes" id="UP000092659"/>
    </source>
</evidence>
<proteinExistence type="predicted"/>
<dbReference type="GO" id="GO:0033818">
    <property type="term" value="F:beta-ketoacyl-acyl-carrier-protein synthase III activity"/>
    <property type="evidence" value="ECO:0007669"/>
    <property type="project" value="UniProtKB-EC"/>
</dbReference>
<dbReference type="RefSeq" id="WP_067316318.1">
    <property type="nucleotide sequence ID" value="NZ_CP016279.1"/>
</dbReference>
<keyword evidence="1 5" id="KW-0808">Transferase</keyword>
<keyword evidence="7" id="KW-1185">Reference proteome</keyword>
<dbReference type="KEGG" id="sgs:AVL59_46005"/>
<dbReference type="Pfam" id="PF08541">
    <property type="entry name" value="ACP_syn_III_C"/>
    <property type="match status" value="1"/>
</dbReference>
<dbReference type="GO" id="GO:0044550">
    <property type="term" value="P:secondary metabolite biosynthetic process"/>
    <property type="evidence" value="ECO:0007669"/>
    <property type="project" value="TreeGrafter"/>
</dbReference>
<sequence length="354" mass="37556">MRWNEIYVAGLGSWLPEPVPVSECVAAGECGQEWIDDFGYESVRIAREGEGEPWTAPPDMAVAAARTAHERSGLAKREYSLLLHGSTWYQGLDIWPAASYIAGHTVGTTVPALDVQQRCNVGISALDLAAAHLTTGYDNGSAVMVTTADRFGGPGADRWRLRHGNAYADGGTATVLSTRGGFARLVATATVADNGLEPMARGDEPFGPVSRAAERQVDLTARGDAHKAVSDETLTNIRFGKVMTEAKQAVLDDAGLGTDDIAYVVIPATGRIPGPFQIHHLLGVDESETTWEFARTSGHIGAGDWAAGLEHLLLTGALNPRDHVLLYGGGAGYTITTAVLEILCIPDWAARPSV</sequence>
<dbReference type="CDD" id="cd00827">
    <property type="entry name" value="init_cond_enzymes"/>
    <property type="match status" value="1"/>
</dbReference>
<dbReference type="STRING" id="68214.AVL59_46005"/>
<evidence type="ECO:0000313" key="7">
    <source>
        <dbReference type="Proteomes" id="UP001519309"/>
    </source>
</evidence>
<dbReference type="Gene3D" id="3.40.47.10">
    <property type="match status" value="2"/>
</dbReference>
<dbReference type="SUPFAM" id="SSF53901">
    <property type="entry name" value="Thiolase-like"/>
    <property type="match status" value="1"/>
</dbReference>
<protein>
    <submittedName>
        <fullName evidence="5">3-oxoacyl-[acyl-carrier-protein] synthase-3</fullName>
        <ecNumber evidence="5">2.3.1.180</ecNumber>
    </submittedName>
    <submittedName>
        <fullName evidence="4">Secondary metabolite biosynthesis protein</fullName>
    </submittedName>
</protein>
<accession>A0A1B1BAZ9</accession>
<dbReference type="InterPro" id="IPR016039">
    <property type="entry name" value="Thiolase-like"/>
</dbReference>
<evidence type="ECO:0000256" key="2">
    <source>
        <dbReference type="ARBA" id="ARBA00023315"/>
    </source>
</evidence>
<evidence type="ECO:0000313" key="5">
    <source>
        <dbReference type="EMBL" id="MBP2051162.1"/>
    </source>
</evidence>
<keyword evidence="2 5" id="KW-0012">Acyltransferase</keyword>
<dbReference type="EMBL" id="CP016279">
    <property type="protein sequence ID" value="ANP55990.1"/>
    <property type="molecule type" value="Genomic_DNA"/>
</dbReference>
<gene>
    <name evidence="4" type="ORF">AVL59_46005</name>
    <name evidence="5" type="ORF">J2Z21_004112</name>
</gene>
<dbReference type="InterPro" id="IPR013747">
    <property type="entry name" value="ACP_syn_III_C"/>
</dbReference>
<reference evidence="4 6" key="1">
    <citation type="submission" date="2016-06" db="EMBL/GenBank/DDBJ databases">
        <title>Complete genome sequence of Streptomyces griseochromogenes ATCC 14511, the Blasticidin S producer.</title>
        <authorList>
            <person name="Wu L."/>
        </authorList>
    </citation>
    <scope>NUCLEOTIDE SEQUENCE [LARGE SCALE GENOMIC DNA]</scope>
    <source>
        <strain evidence="4 6">ATCC 14511</strain>
    </source>
</reference>
<organism evidence="4 6">
    <name type="scientific">Streptomyces griseochromogenes</name>
    <dbReference type="NCBI Taxonomy" id="68214"/>
    <lineage>
        <taxon>Bacteria</taxon>
        <taxon>Bacillati</taxon>
        <taxon>Actinomycetota</taxon>
        <taxon>Actinomycetes</taxon>
        <taxon>Kitasatosporales</taxon>
        <taxon>Streptomycetaceae</taxon>
        <taxon>Streptomyces</taxon>
    </lineage>
</organism>
<dbReference type="Proteomes" id="UP000092659">
    <property type="component" value="Chromosome"/>
</dbReference>
<feature type="domain" description="Beta-ketoacyl-[acyl-carrier-protein] synthase III C-terminal" evidence="3">
    <location>
        <begin position="251"/>
        <end position="342"/>
    </location>
</feature>
<dbReference type="Proteomes" id="UP001519309">
    <property type="component" value="Unassembled WGS sequence"/>
</dbReference>
<dbReference type="EC" id="2.3.1.180" evidence="5"/>
<reference evidence="5 7" key="2">
    <citation type="submission" date="2021-03" db="EMBL/GenBank/DDBJ databases">
        <title>Genomic Encyclopedia of Type Strains, Phase IV (KMG-IV): sequencing the most valuable type-strain genomes for metagenomic binning, comparative biology and taxonomic classification.</title>
        <authorList>
            <person name="Goeker M."/>
        </authorList>
    </citation>
    <scope>NUCLEOTIDE SEQUENCE [LARGE SCALE GENOMIC DNA]</scope>
    <source>
        <strain evidence="5 7">DSM 40499</strain>
    </source>
</reference>